<evidence type="ECO:0000313" key="8">
    <source>
        <dbReference type="EMBL" id="VFP79911.1"/>
    </source>
</evidence>
<comment type="function">
    <text evidence="7">Hydrolyzes ribosome-free peptidyl-tRNAs (with 1 or more amino acids incorporated), which drop off the ribosome during protein synthesis, or as a result of ribosome stalling.</text>
</comment>
<dbReference type="SUPFAM" id="SSF53178">
    <property type="entry name" value="Peptidyl-tRNA hydrolase-like"/>
    <property type="match status" value="1"/>
</dbReference>
<dbReference type="CDD" id="cd00462">
    <property type="entry name" value="PTH"/>
    <property type="match status" value="1"/>
</dbReference>
<feature type="site" description="Stabilizes the basic form of H active site to accept a proton" evidence="7">
    <location>
        <position position="95"/>
    </location>
</feature>
<evidence type="ECO:0000256" key="3">
    <source>
        <dbReference type="ARBA" id="ARBA00022801"/>
    </source>
</evidence>
<reference evidence="8 9" key="1">
    <citation type="submission" date="2019-02" db="EMBL/GenBank/DDBJ databases">
        <authorList>
            <person name="Manzano-Marin A."/>
            <person name="Manzano-Marin A."/>
        </authorList>
    </citation>
    <scope>NUCLEOTIDE SEQUENCE [LARGE SCALE GENOMIC DNA]</scope>
    <source>
        <strain evidence="8 9">ErCicuneomaculata</strain>
    </source>
</reference>
<dbReference type="GO" id="GO:0004045">
    <property type="term" value="F:peptidyl-tRNA hydrolase activity"/>
    <property type="evidence" value="ECO:0007669"/>
    <property type="project" value="UniProtKB-UniRule"/>
</dbReference>
<feature type="binding site" evidence="7">
    <location>
        <position position="70"/>
    </location>
    <ligand>
        <name>tRNA</name>
        <dbReference type="ChEBI" id="CHEBI:17843"/>
    </ligand>
</feature>
<dbReference type="InterPro" id="IPR036416">
    <property type="entry name" value="Pept_tRNA_hydro_sf"/>
</dbReference>
<dbReference type="Gene3D" id="3.40.50.1470">
    <property type="entry name" value="Peptidyl-tRNA hydrolase"/>
    <property type="match status" value="1"/>
</dbReference>
<proteinExistence type="inferred from homology"/>
<dbReference type="PROSITE" id="PS01196">
    <property type="entry name" value="PEPT_TRNA_HYDROL_2"/>
    <property type="match status" value="1"/>
</dbReference>
<evidence type="ECO:0000256" key="2">
    <source>
        <dbReference type="ARBA" id="ARBA00022555"/>
    </source>
</evidence>
<keyword evidence="2 7" id="KW-0820">tRNA-binding</keyword>
<evidence type="ECO:0000256" key="4">
    <source>
        <dbReference type="ARBA" id="ARBA00022884"/>
    </source>
</evidence>
<dbReference type="GO" id="GO:0006515">
    <property type="term" value="P:protein quality control for misfolded or incompletely synthesized proteins"/>
    <property type="evidence" value="ECO:0007669"/>
    <property type="project" value="UniProtKB-UniRule"/>
</dbReference>
<protein>
    <recommendedName>
        <fullName evidence="6 7">Peptidyl-tRNA hydrolase</fullName>
        <shortName evidence="7">Pth</shortName>
        <ecNumber evidence="1 7">3.1.1.29</ecNumber>
    </recommendedName>
</protein>
<dbReference type="RefSeq" id="WP_157993639.1">
    <property type="nucleotide sequence ID" value="NZ_LR217703.1"/>
</dbReference>
<comment type="function">
    <text evidence="7">Catalyzes the release of premature peptidyl moieties from peptidyl-tRNA molecules trapped in stalled 50S ribosomal subunits, and thus maintains levels of free tRNAs and 50S ribosomes.</text>
</comment>
<dbReference type="GO" id="GO:0072344">
    <property type="term" value="P:rescue of stalled ribosome"/>
    <property type="evidence" value="ECO:0007669"/>
    <property type="project" value="UniProtKB-UniRule"/>
</dbReference>
<dbReference type="EC" id="3.1.1.29" evidence="1 7"/>
<dbReference type="PANTHER" id="PTHR17224">
    <property type="entry name" value="PEPTIDYL-TRNA HYDROLASE"/>
    <property type="match status" value="1"/>
</dbReference>
<dbReference type="AlphaFoldDB" id="A0A451D2M4"/>
<evidence type="ECO:0000256" key="6">
    <source>
        <dbReference type="ARBA" id="ARBA00050038"/>
    </source>
</evidence>
<name>A0A451D2M4_9GAMM</name>
<comment type="subcellular location">
    <subcellularLocation>
        <location evidence="7">Cytoplasm</location>
    </subcellularLocation>
</comment>
<dbReference type="HAMAP" id="MF_00083">
    <property type="entry name" value="Pept_tRNA_hydro_bact"/>
    <property type="match status" value="1"/>
</dbReference>
<feature type="binding site" evidence="7">
    <location>
        <position position="68"/>
    </location>
    <ligand>
        <name>tRNA</name>
        <dbReference type="ChEBI" id="CHEBI:17843"/>
    </ligand>
</feature>
<evidence type="ECO:0000256" key="1">
    <source>
        <dbReference type="ARBA" id="ARBA00013260"/>
    </source>
</evidence>
<dbReference type="Pfam" id="PF01195">
    <property type="entry name" value="Pept_tRNA_hydro"/>
    <property type="match status" value="1"/>
</dbReference>
<feature type="active site" description="Proton acceptor" evidence="7">
    <location>
        <position position="22"/>
    </location>
</feature>
<evidence type="ECO:0000256" key="5">
    <source>
        <dbReference type="ARBA" id="ARBA00038063"/>
    </source>
</evidence>
<feature type="site" description="Discriminates between blocked and unblocked aminoacyl-tRNA" evidence="7">
    <location>
        <position position="12"/>
    </location>
</feature>
<comment type="subunit">
    <text evidence="7">Monomer.</text>
</comment>
<evidence type="ECO:0000313" key="9">
    <source>
        <dbReference type="Proteomes" id="UP000294412"/>
    </source>
</evidence>
<comment type="catalytic activity">
    <reaction evidence="7">
        <text>an N-acyl-L-alpha-aminoacyl-tRNA + H2O = an N-acyl-L-amino acid + a tRNA + H(+)</text>
        <dbReference type="Rhea" id="RHEA:54448"/>
        <dbReference type="Rhea" id="RHEA-COMP:10123"/>
        <dbReference type="Rhea" id="RHEA-COMP:13883"/>
        <dbReference type="ChEBI" id="CHEBI:15377"/>
        <dbReference type="ChEBI" id="CHEBI:15378"/>
        <dbReference type="ChEBI" id="CHEBI:59874"/>
        <dbReference type="ChEBI" id="CHEBI:78442"/>
        <dbReference type="ChEBI" id="CHEBI:138191"/>
        <dbReference type="EC" id="3.1.1.29"/>
    </reaction>
</comment>
<dbReference type="PANTHER" id="PTHR17224:SF1">
    <property type="entry name" value="PEPTIDYL-TRNA HYDROLASE"/>
    <property type="match status" value="1"/>
</dbReference>
<keyword evidence="3 7" id="KW-0378">Hydrolase</keyword>
<dbReference type="InterPro" id="IPR001328">
    <property type="entry name" value="Pept_tRNA_hydro"/>
</dbReference>
<dbReference type="Proteomes" id="UP000294412">
    <property type="component" value="Chromosome"/>
</dbReference>
<gene>
    <name evidence="7 8" type="primary">pth</name>
    <name evidence="8" type="ORF">ERCICUMA2628_443</name>
</gene>
<keyword evidence="7" id="KW-0963">Cytoplasm</keyword>
<dbReference type="OrthoDB" id="9800507at2"/>
<dbReference type="EMBL" id="LR217703">
    <property type="protein sequence ID" value="VFP79911.1"/>
    <property type="molecule type" value="Genomic_DNA"/>
</dbReference>
<dbReference type="FunFam" id="3.40.50.1470:FF:000001">
    <property type="entry name" value="Peptidyl-tRNA hydrolase"/>
    <property type="match status" value="1"/>
</dbReference>
<organism evidence="8 9">
    <name type="scientific">Candidatus Erwinia haradaeae</name>
    <dbReference type="NCBI Taxonomy" id="1922217"/>
    <lineage>
        <taxon>Bacteria</taxon>
        <taxon>Pseudomonadati</taxon>
        <taxon>Pseudomonadota</taxon>
        <taxon>Gammaproteobacteria</taxon>
        <taxon>Enterobacterales</taxon>
        <taxon>Erwiniaceae</taxon>
        <taxon>Erwinia</taxon>
    </lineage>
</organism>
<keyword evidence="4 7" id="KW-0694">RNA-binding</keyword>
<feature type="binding site" evidence="7">
    <location>
        <position position="116"/>
    </location>
    <ligand>
        <name>tRNA</name>
        <dbReference type="ChEBI" id="CHEBI:17843"/>
    </ligand>
</feature>
<evidence type="ECO:0000256" key="7">
    <source>
        <dbReference type="HAMAP-Rule" id="MF_00083"/>
    </source>
</evidence>
<sequence>MSHLKLIVGLANPGEKYTTTRHNAGSWYIHMLAKRFNQTLREEKKFFGYTALLKLGTHNTRLLIPTTFMNNSGKSVASMSIFYNIPTEDILIAHDELNLQIGIAKFKQHGSHGGHNGLKDIIDNLSHDTSFHRLRIGIGHPGNRNKVVTFVLSTPPEKEKKILEDTIDRAVSCTEIWLKESRLKAVNQMNASI</sequence>
<dbReference type="GO" id="GO:0000049">
    <property type="term" value="F:tRNA binding"/>
    <property type="evidence" value="ECO:0007669"/>
    <property type="project" value="UniProtKB-UniRule"/>
</dbReference>
<dbReference type="GO" id="GO:0005737">
    <property type="term" value="C:cytoplasm"/>
    <property type="evidence" value="ECO:0007669"/>
    <property type="project" value="UniProtKB-SubCell"/>
</dbReference>
<dbReference type="NCBIfam" id="TIGR00447">
    <property type="entry name" value="pth"/>
    <property type="match status" value="1"/>
</dbReference>
<dbReference type="InterPro" id="IPR018171">
    <property type="entry name" value="Pept_tRNA_hydro_CS"/>
</dbReference>
<accession>A0A451D2M4</accession>
<comment type="similarity">
    <text evidence="5 7">Belongs to the PTH family.</text>
</comment>
<feature type="binding site" evidence="7">
    <location>
        <position position="17"/>
    </location>
    <ligand>
        <name>tRNA</name>
        <dbReference type="ChEBI" id="CHEBI:17843"/>
    </ligand>
</feature>